<evidence type="ECO:0000259" key="3">
    <source>
        <dbReference type="Pfam" id="PF00675"/>
    </source>
</evidence>
<evidence type="ECO:0000313" key="6">
    <source>
        <dbReference type="Proteomes" id="UP000178783"/>
    </source>
</evidence>
<gene>
    <name evidence="5" type="ORF">A3H66_01050</name>
</gene>
<dbReference type="GO" id="GO:0046872">
    <property type="term" value="F:metal ion binding"/>
    <property type="evidence" value="ECO:0007669"/>
    <property type="project" value="InterPro"/>
</dbReference>
<dbReference type="Gene3D" id="3.30.830.10">
    <property type="entry name" value="Metalloenzyme, LuxS/M16 peptidase-like"/>
    <property type="match status" value="2"/>
</dbReference>
<dbReference type="Pfam" id="PF00675">
    <property type="entry name" value="Peptidase_M16"/>
    <property type="match status" value="1"/>
</dbReference>
<proteinExistence type="inferred from homology"/>
<dbReference type="InterPro" id="IPR050361">
    <property type="entry name" value="MPP/UQCRC_Complex"/>
</dbReference>
<dbReference type="Proteomes" id="UP000178783">
    <property type="component" value="Unassembled WGS sequence"/>
</dbReference>
<accession>A0A1F5SCB9</accession>
<evidence type="ECO:0000256" key="2">
    <source>
        <dbReference type="RuleBase" id="RU004447"/>
    </source>
</evidence>
<dbReference type="InterPro" id="IPR001431">
    <property type="entry name" value="Pept_M16_Zn_BS"/>
</dbReference>
<comment type="caution">
    <text evidence="5">The sequence shown here is derived from an EMBL/GenBank/DDBJ whole genome shotgun (WGS) entry which is preliminary data.</text>
</comment>
<dbReference type="AlphaFoldDB" id="A0A1F5SCB9"/>
<sequence>MYKSKKLSNGLEIVTAPLAGAKTVTVLVMAATGSRFEDRQTSGLSHFLEHLFFKGTFKRPTTLAISSDLDRVGGEFNAFTGKEYTGFYVKIEARWLELALDVLSDMLLNSKFAAEEIEREKGVVIEELNMYLDNPLVLIEDLFENCLYGNTPAGRDTIGTKKTILSFNRQSLLDYVNAQYSADKMIVVLAGGFGSSAADLGNKYFGALMKKKYRDKLPTDDRQAGPRLKFHYKKTDQAHLSLGVRTYFSGHQDELTAKLLAITLGGTMSSRLFTELRERRGLAYYVRTHDEPYTDSGYLTTQAGVPIGKLADAIRIILAEYKKLADQPVKAEELNRVKQCLIGRQALQLEASDQVADWYGRQIILAKEQSRPRPVLTPENYYAKIGAVSARDLSRAARKIFINQHLNLAVIGPCKRAEEFEKMLKL</sequence>
<evidence type="ECO:0000259" key="4">
    <source>
        <dbReference type="Pfam" id="PF05193"/>
    </source>
</evidence>
<dbReference type="InterPro" id="IPR007863">
    <property type="entry name" value="Peptidase_M16_C"/>
</dbReference>
<organism evidence="5 6">
    <name type="scientific">Candidatus Falkowbacteria bacterium RIFCSPLOWO2_02_FULL_45_21</name>
    <dbReference type="NCBI Taxonomy" id="1797989"/>
    <lineage>
        <taxon>Bacteria</taxon>
        <taxon>Candidatus Falkowiibacteriota</taxon>
    </lineage>
</organism>
<dbReference type="Pfam" id="PF05193">
    <property type="entry name" value="Peptidase_M16_C"/>
    <property type="match status" value="1"/>
</dbReference>
<feature type="domain" description="Peptidase M16 C-terminal" evidence="4">
    <location>
        <begin position="166"/>
        <end position="339"/>
    </location>
</feature>
<dbReference type="GO" id="GO:0004222">
    <property type="term" value="F:metalloendopeptidase activity"/>
    <property type="evidence" value="ECO:0007669"/>
    <property type="project" value="InterPro"/>
</dbReference>
<evidence type="ECO:0008006" key="7">
    <source>
        <dbReference type="Google" id="ProtNLM"/>
    </source>
</evidence>
<name>A0A1F5SCB9_9BACT</name>
<dbReference type="InterPro" id="IPR011765">
    <property type="entry name" value="Pept_M16_N"/>
</dbReference>
<dbReference type="InterPro" id="IPR011249">
    <property type="entry name" value="Metalloenz_LuxS/M16"/>
</dbReference>
<evidence type="ECO:0000313" key="5">
    <source>
        <dbReference type="EMBL" id="OGF24338.1"/>
    </source>
</evidence>
<dbReference type="PROSITE" id="PS00143">
    <property type="entry name" value="INSULINASE"/>
    <property type="match status" value="1"/>
</dbReference>
<dbReference type="STRING" id="1797989.A3H66_01050"/>
<dbReference type="GO" id="GO:0006508">
    <property type="term" value="P:proteolysis"/>
    <property type="evidence" value="ECO:0007669"/>
    <property type="project" value="InterPro"/>
</dbReference>
<protein>
    <recommendedName>
        <fullName evidence="7">Peptidase M16</fullName>
    </recommendedName>
</protein>
<comment type="similarity">
    <text evidence="1 2">Belongs to the peptidase M16 family.</text>
</comment>
<feature type="domain" description="Peptidase M16 N-terminal" evidence="3">
    <location>
        <begin position="19"/>
        <end position="160"/>
    </location>
</feature>
<evidence type="ECO:0000256" key="1">
    <source>
        <dbReference type="ARBA" id="ARBA00007261"/>
    </source>
</evidence>
<dbReference type="PANTHER" id="PTHR11851">
    <property type="entry name" value="METALLOPROTEASE"/>
    <property type="match status" value="1"/>
</dbReference>
<dbReference type="SUPFAM" id="SSF63411">
    <property type="entry name" value="LuxS/MPP-like metallohydrolase"/>
    <property type="match status" value="2"/>
</dbReference>
<reference evidence="5 6" key="1">
    <citation type="journal article" date="2016" name="Nat. Commun.">
        <title>Thousands of microbial genomes shed light on interconnected biogeochemical processes in an aquifer system.</title>
        <authorList>
            <person name="Anantharaman K."/>
            <person name="Brown C.T."/>
            <person name="Hug L.A."/>
            <person name="Sharon I."/>
            <person name="Castelle C.J."/>
            <person name="Probst A.J."/>
            <person name="Thomas B.C."/>
            <person name="Singh A."/>
            <person name="Wilkins M.J."/>
            <person name="Karaoz U."/>
            <person name="Brodie E.L."/>
            <person name="Williams K.H."/>
            <person name="Hubbard S.S."/>
            <person name="Banfield J.F."/>
        </authorList>
    </citation>
    <scope>NUCLEOTIDE SEQUENCE [LARGE SCALE GENOMIC DNA]</scope>
</reference>
<dbReference type="PANTHER" id="PTHR11851:SF49">
    <property type="entry name" value="MITOCHONDRIAL-PROCESSING PEPTIDASE SUBUNIT ALPHA"/>
    <property type="match status" value="1"/>
</dbReference>
<dbReference type="EMBL" id="MFFW01000026">
    <property type="protein sequence ID" value="OGF24338.1"/>
    <property type="molecule type" value="Genomic_DNA"/>
</dbReference>